<evidence type="ECO:0000313" key="2">
    <source>
        <dbReference type="Proteomes" id="UP000033121"/>
    </source>
</evidence>
<dbReference type="RefSeq" id="WP_245623969.1">
    <property type="nucleotide sequence ID" value="NZ_BBWV01000001.1"/>
</dbReference>
<organism evidence="1 2">
    <name type="scientific">Flavihumibacter petaseus NBRC 106054</name>
    <dbReference type="NCBI Taxonomy" id="1220578"/>
    <lineage>
        <taxon>Bacteria</taxon>
        <taxon>Pseudomonadati</taxon>
        <taxon>Bacteroidota</taxon>
        <taxon>Chitinophagia</taxon>
        <taxon>Chitinophagales</taxon>
        <taxon>Chitinophagaceae</taxon>
        <taxon>Flavihumibacter</taxon>
    </lineage>
</organism>
<dbReference type="STRING" id="1220578.FPE01S_01_18310"/>
<dbReference type="Proteomes" id="UP000033121">
    <property type="component" value="Unassembled WGS sequence"/>
</dbReference>
<proteinExistence type="predicted"/>
<dbReference type="AlphaFoldDB" id="A0A0E9MZ39"/>
<reference evidence="1 2" key="1">
    <citation type="submission" date="2015-04" db="EMBL/GenBank/DDBJ databases">
        <title>Whole genome shotgun sequence of Flavihumibacter petaseus NBRC 106054.</title>
        <authorList>
            <person name="Miyazawa S."/>
            <person name="Hosoyama A."/>
            <person name="Hashimoto M."/>
            <person name="Noguchi M."/>
            <person name="Tsuchikane K."/>
            <person name="Ohji S."/>
            <person name="Yamazoe A."/>
            <person name="Ichikawa N."/>
            <person name="Kimura A."/>
            <person name="Fujita N."/>
        </authorList>
    </citation>
    <scope>NUCLEOTIDE SEQUENCE [LARGE SCALE GENOMIC DNA]</scope>
    <source>
        <strain evidence="1 2">NBRC 106054</strain>
    </source>
</reference>
<accession>A0A0E9MZ39</accession>
<name>A0A0E9MZ39_9BACT</name>
<protein>
    <submittedName>
        <fullName evidence="1">Uncharacterized protein</fullName>
    </submittedName>
</protein>
<gene>
    <name evidence="1" type="ORF">FPE01S_01_18310</name>
</gene>
<dbReference type="EMBL" id="BBWV01000001">
    <property type="protein sequence ID" value="GAO42813.1"/>
    <property type="molecule type" value="Genomic_DNA"/>
</dbReference>
<evidence type="ECO:0000313" key="1">
    <source>
        <dbReference type="EMBL" id="GAO42813.1"/>
    </source>
</evidence>
<keyword evidence="2" id="KW-1185">Reference proteome</keyword>
<comment type="caution">
    <text evidence="1">The sequence shown here is derived from an EMBL/GenBank/DDBJ whole genome shotgun (WGS) entry which is preliminary data.</text>
</comment>
<sequence>MMPNRSTDALFQLIKSLHKAEKRHFKLYIKRSSAKEDLKIVELFDTLDKLEDYDEKILLKKLPSIQKPQLNNIKTHLYKQLLASLRDLKSTDTLELQLSEQLDNARILYHKGLKHQALKILERAREQAKANGKFNYLAQVISLEKKIETLHITRTIQEKTEKLTQEASEISSHIERVTRLSNLALQLYGWYVKNGHARNEKDEAGIRQYFREQLPADAFQLTDFYEKLYLYQSYTWYAFIRQDFLMYYRYAQKWVDIFDGNEVMKKVEIGHYIKGMHNLLNAHFDLRNFGPFEVVLKQFEEFATTPIAAQHDNFRIHTDIYINSARLNWHLMTGMFKEGLKLVDTIAANLEEYRLYVDPHRIVVFNYKFATLYFGSGDYNTCIDYLQKIIYDTSADLRIDLQCYARLMHMLAHYELGNDDIIESLIKSVYRFMAKMKNLTVVEEEMFRFIRHSFGVSPRKMKPELENFLHKIKHLEKSRFETRAFAYLDIISWVESKVYEKPMSRVIYDKYQAQLKKRSRQPSQP</sequence>